<proteinExistence type="predicted"/>
<sequence>MTDIFFLAVCPKWDPPSVEFFSEGDKVTLTCGDSWGEDLQGVCYWFMRSNKTNGRILSMAGEAWRGNWRMLSLNSSLVNSNVSLEDAGEYWCADIDQYYQCVSSTKHLLKLREPVGFYSTFYVVRFSVLGGLLVTLCVVVVTVIQRTRRGEQLSAQTQT</sequence>
<name>A0AAD3MZR7_LATJO</name>
<keyword evidence="2" id="KW-0812">Transmembrane</keyword>
<dbReference type="Pfam" id="PF00047">
    <property type="entry name" value="ig"/>
    <property type="match status" value="1"/>
</dbReference>
<dbReference type="InterPro" id="IPR036179">
    <property type="entry name" value="Ig-like_dom_sf"/>
</dbReference>
<accession>A0AAD3MZR7</accession>
<reference evidence="4" key="1">
    <citation type="submission" date="2022-08" db="EMBL/GenBank/DDBJ databases">
        <title>Genome sequencing of akame (Lates japonicus).</title>
        <authorList>
            <person name="Hashiguchi Y."/>
            <person name="Takahashi H."/>
        </authorList>
    </citation>
    <scope>NUCLEOTIDE SEQUENCE</scope>
    <source>
        <strain evidence="4">Kochi</strain>
    </source>
</reference>
<evidence type="ECO:0000313" key="5">
    <source>
        <dbReference type="Proteomes" id="UP001279410"/>
    </source>
</evidence>
<evidence type="ECO:0000313" key="4">
    <source>
        <dbReference type="EMBL" id="GLD63475.1"/>
    </source>
</evidence>
<dbReference type="AlphaFoldDB" id="A0AAD3MZR7"/>
<dbReference type="PROSITE" id="PS50835">
    <property type="entry name" value="IG_LIKE"/>
    <property type="match status" value="1"/>
</dbReference>
<keyword evidence="1" id="KW-0393">Immunoglobulin domain</keyword>
<dbReference type="Proteomes" id="UP001279410">
    <property type="component" value="Unassembled WGS sequence"/>
</dbReference>
<evidence type="ECO:0000259" key="3">
    <source>
        <dbReference type="PROSITE" id="PS50835"/>
    </source>
</evidence>
<feature type="domain" description="Ig-like" evidence="3">
    <location>
        <begin position="11"/>
        <end position="92"/>
    </location>
</feature>
<feature type="transmembrane region" description="Helical" evidence="2">
    <location>
        <begin position="122"/>
        <end position="144"/>
    </location>
</feature>
<protein>
    <recommendedName>
        <fullName evidence="3">Ig-like domain-containing protein</fullName>
    </recommendedName>
</protein>
<organism evidence="4 5">
    <name type="scientific">Lates japonicus</name>
    <name type="common">Japanese lates</name>
    <dbReference type="NCBI Taxonomy" id="270547"/>
    <lineage>
        <taxon>Eukaryota</taxon>
        <taxon>Metazoa</taxon>
        <taxon>Chordata</taxon>
        <taxon>Craniata</taxon>
        <taxon>Vertebrata</taxon>
        <taxon>Euteleostomi</taxon>
        <taxon>Actinopterygii</taxon>
        <taxon>Neopterygii</taxon>
        <taxon>Teleostei</taxon>
        <taxon>Neoteleostei</taxon>
        <taxon>Acanthomorphata</taxon>
        <taxon>Carangaria</taxon>
        <taxon>Carangaria incertae sedis</taxon>
        <taxon>Centropomidae</taxon>
        <taxon>Lates</taxon>
    </lineage>
</organism>
<dbReference type="InterPro" id="IPR007110">
    <property type="entry name" value="Ig-like_dom"/>
</dbReference>
<gene>
    <name evidence="4" type="ORF">AKAME5_002921500</name>
</gene>
<dbReference type="EMBL" id="BRZM01005394">
    <property type="protein sequence ID" value="GLD63475.1"/>
    <property type="molecule type" value="Genomic_DNA"/>
</dbReference>
<keyword evidence="2" id="KW-1133">Transmembrane helix</keyword>
<comment type="caution">
    <text evidence="4">The sequence shown here is derived from an EMBL/GenBank/DDBJ whole genome shotgun (WGS) entry which is preliminary data.</text>
</comment>
<keyword evidence="2" id="KW-0472">Membrane</keyword>
<dbReference type="Gene3D" id="2.60.40.10">
    <property type="entry name" value="Immunoglobulins"/>
    <property type="match status" value="1"/>
</dbReference>
<dbReference type="InterPro" id="IPR013783">
    <property type="entry name" value="Ig-like_fold"/>
</dbReference>
<dbReference type="InterPro" id="IPR013151">
    <property type="entry name" value="Immunoglobulin_dom"/>
</dbReference>
<evidence type="ECO:0000256" key="1">
    <source>
        <dbReference type="ARBA" id="ARBA00023319"/>
    </source>
</evidence>
<evidence type="ECO:0000256" key="2">
    <source>
        <dbReference type="SAM" id="Phobius"/>
    </source>
</evidence>
<keyword evidence="5" id="KW-1185">Reference proteome</keyword>
<dbReference type="SUPFAM" id="SSF48726">
    <property type="entry name" value="Immunoglobulin"/>
    <property type="match status" value="1"/>
</dbReference>